<reference evidence="2 3" key="1">
    <citation type="submission" date="2023-10" db="EMBL/GenBank/DDBJ databases">
        <title>Genome-Wide Identification Analysis in wild type Solanum Pinnatisectum Reveals Some Genes Defensing Phytophthora Infestans.</title>
        <authorList>
            <person name="Sun C."/>
        </authorList>
    </citation>
    <scope>NUCLEOTIDE SEQUENCE [LARGE SCALE GENOMIC DNA]</scope>
    <source>
        <strain evidence="2">LQN</strain>
        <tissue evidence="2">Leaf</tissue>
    </source>
</reference>
<dbReference type="InterPro" id="IPR021109">
    <property type="entry name" value="Peptidase_aspartic_dom_sf"/>
</dbReference>
<dbReference type="PANTHER" id="PTHR33067:SF9">
    <property type="entry name" value="RNA-DIRECTED DNA POLYMERASE"/>
    <property type="match status" value="1"/>
</dbReference>
<evidence type="ECO:0000313" key="3">
    <source>
        <dbReference type="Proteomes" id="UP001311915"/>
    </source>
</evidence>
<proteinExistence type="predicted"/>
<keyword evidence="3" id="KW-1185">Reference proteome</keyword>
<dbReference type="PANTHER" id="PTHR33067">
    <property type="entry name" value="RNA-DIRECTED DNA POLYMERASE-RELATED"/>
    <property type="match status" value="1"/>
</dbReference>
<comment type="caution">
    <text evidence="2">The sequence shown here is derived from an EMBL/GenBank/DDBJ whole genome shotgun (WGS) entry which is preliminary data.</text>
</comment>
<name>A0AAV9M288_9SOLN</name>
<keyword evidence="1" id="KW-0175">Coiled coil</keyword>
<evidence type="ECO:0000256" key="1">
    <source>
        <dbReference type="SAM" id="Coils"/>
    </source>
</evidence>
<dbReference type="Gene3D" id="2.40.70.10">
    <property type="entry name" value="Acid Proteases"/>
    <property type="match status" value="1"/>
</dbReference>
<gene>
    <name evidence="2" type="ORF">R3W88_024357</name>
</gene>
<dbReference type="AlphaFoldDB" id="A0AAV9M288"/>
<dbReference type="EMBL" id="JAWPEI010000003">
    <property type="protein sequence ID" value="KAK4731369.1"/>
    <property type="molecule type" value="Genomic_DNA"/>
</dbReference>
<feature type="coiled-coil region" evidence="1">
    <location>
        <begin position="353"/>
        <end position="380"/>
    </location>
</feature>
<sequence>MSLLSDQLEPKVFERGEVECETNLRANYDKEFAVVTRSGKIAVGNARGNNVMITHEEEKDVEEEERPIQAHESYMLKEKEESLKTSLTKELQKVKEKATSTPKIVQPLPKITPSFPQRLKKKNEDEKFKKFLSLVTKKRSMDFETIKVSHNCSAIMTSEMITEKEDPRAFTIPCTIGMLQFAKAFINLMPYAIYNQLGLGVPKSTTMRLLMADQSIKHPVGIHYDILVKVDRFIFLVDFVILDYEIDAEIPIILGIPFLATRRALVDIESGVLMFRVNDDEVTFNVCKSMKHPSDIHMVSIVDVIDEVVASNDLSWDIFVNNLVYLIPHRRRIITIDRQKMKILRAKGEDLSEDIDQRKIERLEKAIVNLEDLQKIDQDEIFLK</sequence>
<accession>A0AAV9M288</accession>
<evidence type="ECO:0000313" key="2">
    <source>
        <dbReference type="EMBL" id="KAK4731369.1"/>
    </source>
</evidence>
<protein>
    <submittedName>
        <fullName evidence="2">Uncharacterized protein</fullName>
    </submittedName>
</protein>
<organism evidence="2 3">
    <name type="scientific">Solanum pinnatisectum</name>
    <name type="common">tansyleaf nightshade</name>
    <dbReference type="NCBI Taxonomy" id="50273"/>
    <lineage>
        <taxon>Eukaryota</taxon>
        <taxon>Viridiplantae</taxon>
        <taxon>Streptophyta</taxon>
        <taxon>Embryophyta</taxon>
        <taxon>Tracheophyta</taxon>
        <taxon>Spermatophyta</taxon>
        <taxon>Magnoliopsida</taxon>
        <taxon>eudicotyledons</taxon>
        <taxon>Gunneridae</taxon>
        <taxon>Pentapetalae</taxon>
        <taxon>asterids</taxon>
        <taxon>lamiids</taxon>
        <taxon>Solanales</taxon>
        <taxon>Solanaceae</taxon>
        <taxon>Solanoideae</taxon>
        <taxon>Solaneae</taxon>
        <taxon>Solanum</taxon>
    </lineage>
</organism>
<dbReference type="Proteomes" id="UP001311915">
    <property type="component" value="Unassembled WGS sequence"/>
</dbReference>
<dbReference type="CDD" id="cd00303">
    <property type="entry name" value="retropepsin_like"/>
    <property type="match status" value="1"/>
</dbReference>